<sequence>MDRQLRAEFKEIFEPIPHVDVLPDEVLARIVLKDPAKTIATRSYACPRKYREAWRLLIEKHLEAGRIRPSASPYASPAFVIPKTDPTVLPRWVNDYRQLNNNTVVD</sequence>
<dbReference type="STRING" id="946122.A0A0C2RV76"/>
<organism evidence="1 2">
    <name type="scientific">Amanita muscaria (strain Koide BX008)</name>
    <dbReference type="NCBI Taxonomy" id="946122"/>
    <lineage>
        <taxon>Eukaryota</taxon>
        <taxon>Fungi</taxon>
        <taxon>Dikarya</taxon>
        <taxon>Basidiomycota</taxon>
        <taxon>Agaricomycotina</taxon>
        <taxon>Agaricomycetes</taxon>
        <taxon>Agaricomycetidae</taxon>
        <taxon>Agaricales</taxon>
        <taxon>Pluteineae</taxon>
        <taxon>Amanitaceae</taxon>
        <taxon>Amanita</taxon>
    </lineage>
</organism>
<dbReference type="InterPro" id="IPR053134">
    <property type="entry name" value="RNA-dir_DNA_polymerase"/>
</dbReference>
<dbReference type="InParanoid" id="A0A0C2RV76"/>
<dbReference type="Proteomes" id="UP000054549">
    <property type="component" value="Unassembled WGS sequence"/>
</dbReference>
<dbReference type="OrthoDB" id="2369050at2759"/>
<protein>
    <submittedName>
        <fullName evidence="1">Uncharacterized protein</fullName>
    </submittedName>
</protein>
<dbReference type="EMBL" id="KN818919">
    <property type="protein sequence ID" value="KIL54140.1"/>
    <property type="molecule type" value="Genomic_DNA"/>
</dbReference>
<dbReference type="PANTHER" id="PTHR24559">
    <property type="entry name" value="TRANSPOSON TY3-I GAG-POL POLYPROTEIN"/>
    <property type="match status" value="1"/>
</dbReference>
<evidence type="ECO:0000313" key="2">
    <source>
        <dbReference type="Proteomes" id="UP000054549"/>
    </source>
</evidence>
<dbReference type="SUPFAM" id="SSF56672">
    <property type="entry name" value="DNA/RNA polymerases"/>
    <property type="match status" value="1"/>
</dbReference>
<dbReference type="InterPro" id="IPR043502">
    <property type="entry name" value="DNA/RNA_pol_sf"/>
</dbReference>
<accession>A0A0C2RV76</accession>
<dbReference type="PANTHER" id="PTHR24559:SF444">
    <property type="entry name" value="REVERSE TRANSCRIPTASE DOMAIN-CONTAINING PROTEIN"/>
    <property type="match status" value="1"/>
</dbReference>
<proteinExistence type="predicted"/>
<dbReference type="Gene3D" id="3.10.10.10">
    <property type="entry name" value="HIV Type 1 Reverse Transcriptase, subunit A, domain 1"/>
    <property type="match status" value="1"/>
</dbReference>
<dbReference type="AlphaFoldDB" id="A0A0C2RV76"/>
<keyword evidence="2" id="KW-1185">Reference proteome</keyword>
<reference evidence="1 2" key="1">
    <citation type="submission" date="2014-04" db="EMBL/GenBank/DDBJ databases">
        <title>Evolutionary Origins and Diversification of the Mycorrhizal Mutualists.</title>
        <authorList>
            <consortium name="DOE Joint Genome Institute"/>
            <consortium name="Mycorrhizal Genomics Consortium"/>
            <person name="Kohler A."/>
            <person name="Kuo A."/>
            <person name="Nagy L.G."/>
            <person name="Floudas D."/>
            <person name="Copeland A."/>
            <person name="Barry K.W."/>
            <person name="Cichocki N."/>
            <person name="Veneault-Fourrey C."/>
            <person name="LaButti K."/>
            <person name="Lindquist E.A."/>
            <person name="Lipzen A."/>
            <person name="Lundell T."/>
            <person name="Morin E."/>
            <person name="Murat C."/>
            <person name="Riley R."/>
            <person name="Ohm R."/>
            <person name="Sun H."/>
            <person name="Tunlid A."/>
            <person name="Henrissat B."/>
            <person name="Grigoriev I.V."/>
            <person name="Hibbett D.S."/>
            <person name="Martin F."/>
        </authorList>
    </citation>
    <scope>NUCLEOTIDE SEQUENCE [LARGE SCALE GENOMIC DNA]</scope>
    <source>
        <strain evidence="1 2">Koide BX008</strain>
    </source>
</reference>
<name>A0A0C2RV76_AMAMK</name>
<feature type="non-terminal residue" evidence="1">
    <location>
        <position position="106"/>
    </location>
</feature>
<gene>
    <name evidence="1" type="ORF">M378DRAFT_93078</name>
</gene>
<evidence type="ECO:0000313" key="1">
    <source>
        <dbReference type="EMBL" id="KIL54140.1"/>
    </source>
</evidence>
<dbReference type="HOGENOM" id="CLU_2229410_0_0_1"/>